<dbReference type="CDD" id="cd16620">
    <property type="entry name" value="vRING-HC-C4C4_RBBP6"/>
    <property type="match status" value="1"/>
</dbReference>
<dbReference type="Ensembl" id="ENSTNIT00000016631.1">
    <property type="protein sequence ID" value="ENSTNIP00000016418.1"/>
    <property type="gene ID" value="ENSTNIG00000013423.1"/>
</dbReference>
<evidence type="ECO:0000259" key="7">
    <source>
        <dbReference type="PROSITE" id="PS50089"/>
    </source>
</evidence>
<evidence type="ECO:0000256" key="2">
    <source>
        <dbReference type="ARBA" id="ARBA00022723"/>
    </source>
</evidence>
<evidence type="ECO:0000256" key="6">
    <source>
        <dbReference type="PROSITE-ProRule" id="PRU00175"/>
    </source>
</evidence>
<name>H3D7C7_TETNG</name>
<keyword evidence="3 6" id="KW-0863">Zinc-finger</keyword>
<evidence type="ECO:0000256" key="3">
    <source>
        <dbReference type="ARBA" id="ARBA00022771"/>
    </source>
</evidence>
<dbReference type="InterPro" id="IPR013083">
    <property type="entry name" value="Znf_RING/FYVE/PHD"/>
</dbReference>
<dbReference type="PROSITE" id="PS51282">
    <property type="entry name" value="DWNN"/>
    <property type="match status" value="1"/>
</dbReference>
<evidence type="ECO:0000259" key="8">
    <source>
        <dbReference type="PROSITE" id="PS51282"/>
    </source>
</evidence>
<dbReference type="GO" id="GO:0061630">
    <property type="term" value="F:ubiquitin protein ligase activity"/>
    <property type="evidence" value="ECO:0007669"/>
    <property type="project" value="InterPro"/>
</dbReference>
<dbReference type="SMART" id="SM01180">
    <property type="entry name" value="DWNN"/>
    <property type="match status" value="1"/>
</dbReference>
<evidence type="ECO:0000313" key="10">
    <source>
        <dbReference type="Proteomes" id="UP000007303"/>
    </source>
</evidence>
<evidence type="ECO:0000313" key="9">
    <source>
        <dbReference type="Ensembl" id="ENSTNIP00000016418.1"/>
    </source>
</evidence>
<organism evidence="9 10">
    <name type="scientific">Tetraodon nigroviridis</name>
    <name type="common">Spotted green pufferfish</name>
    <name type="synonym">Chelonodon nigroviridis</name>
    <dbReference type="NCBI Taxonomy" id="99883"/>
    <lineage>
        <taxon>Eukaryota</taxon>
        <taxon>Metazoa</taxon>
        <taxon>Chordata</taxon>
        <taxon>Craniata</taxon>
        <taxon>Vertebrata</taxon>
        <taxon>Euteleostomi</taxon>
        <taxon>Actinopterygii</taxon>
        <taxon>Neopterygii</taxon>
        <taxon>Teleostei</taxon>
        <taxon>Neoteleostei</taxon>
        <taxon>Acanthomorphata</taxon>
        <taxon>Eupercaria</taxon>
        <taxon>Tetraodontiformes</taxon>
        <taxon>Tetradontoidea</taxon>
        <taxon>Tetraodontidae</taxon>
        <taxon>Tetraodon</taxon>
    </lineage>
</organism>
<dbReference type="PANTHER" id="PTHR15439:SF0">
    <property type="entry name" value="CELL DIVISION CYCLE AND APOPTOSIS REGULATOR PROTEIN 1-RELATED"/>
    <property type="match status" value="1"/>
</dbReference>
<dbReference type="InterPro" id="IPR001841">
    <property type="entry name" value="Znf_RING"/>
</dbReference>
<reference evidence="9" key="2">
    <citation type="submission" date="2025-08" db="UniProtKB">
        <authorList>
            <consortium name="Ensembl"/>
        </authorList>
    </citation>
    <scope>IDENTIFICATION</scope>
</reference>
<dbReference type="GO" id="GO:0008270">
    <property type="term" value="F:zinc ion binding"/>
    <property type="evidence" value="ECO:0007669"/>
    <property type="project" value="UniProtKB-KW"/>
</dbReference>
<keyword evidence="4" id="KW-0862">Zinc</keyword>
<evidence type="ECO:0000256" key="1">
    <source>
        <dbReference type="ARBA" id="ARBA00004123"/>
    </source>
</evidence>
<comment type="subcellular location">
    <subcellularLocation>
        <location evidence="1">Nucleus</location>
    </subcellularLocation>
</comment>
<feature type="domain" description="DWNN" evidence="8">
    <location>
        <begin position="4"/>
        <end position="75"/>
    </location>
</feature>
<dbReference type="GO" id="GO:0016567">
    <property type="term" value="P:protein ubiquitination"/>
    <property type="evidence" value="ECO:0007669"/>
    <property type="project" value="InterPro"/>
</dbReference>
<sequence>MACIHYRFSFQTNYNFIPLNGLPMTVSDLKGLIMKKEHLKPSNCDLKISNDRDEEYTDETTRLEKYSCVIIRRIPARVLVHNPKNAPRKARTCNANSLLVRAETGDDGATLTSTGRCVKSADKGWNEQENKDPAVPDELKCVICKLLMVNAAIVPCCGYSFCDNCIRTVLLESEEHICVACQETVSPDSIVPNLALRRAVANYESIIHQGWEDRA</sequence>
<feature type="domain" description="RING-type" evidence="7">
    <location>
        <begin position="141"/>
        <end position="182"/>
    </location>
</feature>
<dbReference type="HOGENOM" id="CLU_1282892_0_0_1"/>
<protein>
    <recommendedName>
        <fullName evidence="11">DWNN domain-containing protein</fullName>
    </recommendedName>
</protein>
<dbReference type="InterPro" id="IPR014891">
    <property type="entry name" value="DWNN_domain"/>
</dbReference>
<dbReference type="STRING" id="99883.ENSTNIP00000016418"/>
<dbReference type="SUPFAM" id="SSF57850">
    <property type="entry name" value="RING/U-box"/>
    <property type="match status" value="1"/>
</dbReference>
<reference evidence="10" key="1">
    <citation type="journal article" date="2004" name="Nature">
        <title>Genome duplication in the teleost fish Tetraodon nigroviridis reveals the early vertebrate proto-karyotype.</title>
        <authorList>
            <person name="Jaillon O."/>
            <person name="Aury J.-M."/>
            <person name="Brunet F."/>
            <person name="Petit J.-L."/>
            <person name="Stange-Thomann N."/>
            <person name="Mauceli E."/>
            <person name="Bouneau L."/>
            <person name="Fischer C."/>
            <person name="Ozouf-Costaz C."/>
            <person name="Bernot A."/>
            <person name="Nicaud S."/>
            <person name="Jaffe D."/>
            <person name="Fisher S."/>
            <person name="Lutfalla G."/>
            <person name="Dossat C."/>
            <person name="Segurens B."/>
            <person name="Dasilva C."/>
            <person name="Salanoubat M."/>
            <person name="Levy M."/>
            <person name="Boudet N."/>
            <person name="Castellano S."/>
            <person name="Anthouard V."/>
            <person name="Jubin C."/>
            <person name="Castelli V."/>
            <person name="Katinka M."/>
            <person name="Vacherie B."/>
            <person name="Biemont C."/>
            <person name="Skalli Z."/>
            <person name="Cattolico L."/>
            <person name="Poulain J."/>
            <person name="De Berardinis V."/>
            <person name="Cruaud C."/>
            <person name="Duprat S."/>
            <person name="Brottier P."/>
            <person name="Coutanceau J.-P."/>
            <person name="Gouzy J."/>
            <person name="Parra G."/>
            <person name="Lardier G."/>
            <person name="Chapple C."/>
            <person name="McKernan K.J."/>
            <person name="McEwan P."/>
            <person name="Bosak S."/>
            <person name="Kellis M."/>
            <person name="Volff J.-N."/>
            <person name="Guigo R."/>
            <person name="Zody M.C."/>
            <person name="Mesirov J."/>
            <person name="Lindblad-Toh K."/>
            <person name="Birren B."/>
            <person name="Nusbaum C."/>
            <person name="Kahn D."/>
            <person name="Robinson-Rechavi M."/>
            <person name="Laudet V."/>
            <person name="Schachter V."/>
            <person name="Quetier F."/>
            <person name="Saurin W."/>
            <person name="Scarpelli C."/>
            <person name="Wincker P."/>
            <person name="Lander E.S."/>
            <person name="Weissenbach J."/>
            <person name="Roest Crollius H."/>
        </authorList>
    </citation>
    <scope>NUCLEOTIDE SEQUENCE [LARGE SCALE GENOMIC DNA]</scope>
</reference>
<reference evidence="9" key="3">
    <citation type="submission" date="2025-09" db="UniProtKB">
        <authorList>
            <consortium name="Ensembl"/>
        </authorList>
    </citation>
    <scope>IDENTIFICATION</scope>
</reference>
<dbReference type="Gene3D" id="3.10.20.90">
    <property type="entry name" value="Phosphatidylinositol 3-kinase Catalytic Subunit, Chain A, domain 1"/>
    <property type="match status" value="1"/>
</dbReference>
<dbReference type="InterPro" id="IPR033489">
    <property type="entry name" value="RBBP6"/>
</dbReference>
<dbReference type="Proteomes" id="UP000007303">
    <property type="component" value="Unassembled WGS sequence"/>
</dbReference>
<keyword evidence="2" id="KW-0479">Metal-binding</keyword>
<dbReference type="PANTHER" id="PTHR15439">
    <property type="entry name" value="RETINOBLASTOMA-BINDING PROTEIN 6"/>
    <property type="match status" value="1"/>
</dbReference>
<dbReference type="GeneTree" id="ENSGT00940000159365"/>
<dbReference type="PROSITE" id="PS50089">
    <property type="entry name" value="ZF_RING_2"/>
    <property type="match status" value="1"/>
</dbReference>
<evidence type="ECO:0000256" key="4">
    <source>
        <dbReference type="ARBA" id="ARBA00022833"/>
    </source>
</evidence>
<proteinExistence type="predicted"/>
<evidence type="ECO:0008006" key="11">
    <source>
        <dbReference type="Google" id="ProtNLM"/>
    </source>
</evidence>
<dbReference type="AlphaFoldDB" id="H3D7C7"/>
<dbReference type="GO" id="GO:0006511">
    <property type="term" value="P:ubiquitin-dependent protein catabolic process"/>
    <property type="evidence" value="ECO:0007669"/>
    <property type="project" value="TreeGrafter"/>
</dbReference>
<keyword evidence="10" id="KW-1185">Reference proteome</keyword>
<accession>H3D7C7</accession>
<keyword evidence="5" id="KW-0539">Nucleus</keyword>
<dbReference type="GO" id="GO:0005634">
    <property type="term" value="C:nucleus"/>
    <property type="evidence" value="ECO:0007669"/>
    <property type="project" value="UniProtKB-SubCell"/>
</dbReference>
<dbReference type="Pfam" id="PF08783">
    <property type="entry name" value="DWNN"/>
    <property type="match status" value="1"/>
</dbReference>
<dbReference type="InParanoid" id="H3D7C7"/>
<evidence type="ECO:0000256" key="5">
    <source>
        <dbReference type="ARBA" id="ARBA00023242"/>
    </source>
</evidence>
<dbReference type="GO" id="GO:0006397">
    <property type="term" value="P:mRNA processing"/>
    <property type="evidence" value="ECO:0007669"/>
    <property type="project" value="InterPro"/>
</dbReference>
<dbReference type="Gene3D" id="3.30.40.10">
    <property type="entry name" value="Zinc/RING finger domain, C3HC4 (zinc finger)"/>
    <property type="match status" value="1"/>
</dbReference>